<keyword evidence="2" id="KW-0539">Nucleus</keyword>
<dbReference type="InterPro" id="IPR016197">
    <property type="entry name" value="Chromo-like_dom_sf"/>
</dbReference>
<dbReference type="GO" id="GO:0005634">
    <property type="term" value="C:nucleus"/>
    <property type="evidence" value="ECO:0007669"/>
    <property type="project" value="UniProtKB-SubCell"/>
</dbReference>
<dbReference type="SUPFAM" id="SSF54160">
    <property type="entry name" value="Chromo domain-like"/>
    <property type="match status" value="2"/>
</dbReference>
<dbReference type="Proteomes" id="UP000650833">
    <property type="component" value="Unassembled WGS sequence"/>
</dbReference>
<dbReference type="InterPro" id="IPR000953">
    <property type="entry name" value="Chromo/chromo_shadow_dom"/>
</dbReference>
<keyword evidence="5" id="KW-1185">Reference proteome</keyword>
<reference evidence="4" key="1">
    <citation type="submission" date="2020-12" db="EMBL/GenBank/DDBJ databases">
        <title>Metabolic potential, ecology and presence of endohyphal bacteria is reflected in genomic diversity of Mucoromycotina.</title>
        <authorList>
            <person name="Muszewska A."/>
            <person name="Okrasinska A."/>
            <person name="Steczkiewicz K."/>
            <person name="Drgas O."/>
            <person name="Orlowska M."/>
            <person name="Perlinska-Lenart U."/>
            <person name="Aleksandrzak-Piekarczyk T."/>
            <person name="Szatraj K."/>
            <person name="Zielenkiewicz U."/>
            <person name="Pilsyk S."/>
            <person name="Malc E."/>
            <person name="Mieczkowski P."/>
            <person name="Kruszewska J.S."/>
            <person name="Biernat P."/>
            <person name="Pawlowska J."/>
        </authorList>
    </citation>
    <scope>NUCLEOTIDE SEQUENCE</scope>
    <source>
        <strain evidence="4">CBS 226.32</strain>
    </source>
</reference>
<feature type="domain" description="Chromo" evidence="3">
    <location>
        <begin position="4"/>
        <end position="53"/>
    </location>
</feature>
<evidence type="ECO:0000256" key="1">
    <source>
        <dbReference type="ARBA" id="ARBA00004123"/>
    </source>
</evidence>
<evidence type="ECO:0000256" key="2">
    <source>
        <dbReference type="ARBA" id="ARBA00023242"/>
    </source>
</evidence>
<dbReference type="OrthoDB" id="433924at2759"/>
<dbReference type="Pfam" id="PF00385">
    <property type="entry name" value="Chromo"/>
    <property type="match status" value="1"/>
</dbReference>
<dbReference type="PROSITE" id="PS50013">
    <property type="entry name" value="CHROMO_2"/>
    <property type="match status" value="1"/>
</dbReference>
<evidence type="ECO:0000313" key="4">
    <source>
        <dbReference type="EMBL" id="KAG2205289.1"/>
    </source>
</evidence>
<dbReference type="InterPro" id="IPR008251">
    <property type="entry name" value="Chromo_shadow_dom"/>
</dbReference>
<evidence type="ECO:0000259" key="3">
    <source>
        <dbReference type="PROSITE" id="PS50013"/>
    </source>
</evidence>
<gene>
    <name evidence="4" type="ORF">INT46_009781</name>
</gene>
<dbReference type="Pfam" id="PF01393">
    <property type="entry name" value="Chromo_shadow"/>
    <property type="match status" value="1"/>
</dbReference>
<comment type="caution">
    <text evidence="4">The sequence shown here is derived from an EMBL/GenBank/DDBJ whole genome shotgun (WGS) entry which is preliminary data.</text>
</comment>
<name>A0A8H7R644_9FUNG</name>
<comment type="subcellular location">
    <subcellularLocation>
        <location evidence="1">Nucleus</location>
    </subcellularLocation>
</comment>
<sequence>MTEDFPEYIIKEKKNLEGETMYYVKWIGCDHEGNTWEGEEKMLLEWPTAVYKYKTDLQFKQINGDDRPKQNLYTEEQVFTYTSSVYDWEAAVDSIEYIEKSKIPGLLVYINWKNGFKSVHHSTEVYAKCPQKMIEYYEKYFKFTKIYEY</sequence>
<evidence type="ECO:0000313" key="5">
    <source>
        <dbReference type="Proteomes" id="UP000650833"/>
    </source>
</evidence>
<dbReference type="SMART" id="SM00300">
    <property type="entry name" value="ChSh"/>
    <property type="match status" value="1"/>
</dbReference>
<dbReference type="SMART" id="SM00298">
    <property type="entry name" value="CHROMO"/>
    <property type="match status" value="1"/>
</dbReference>
<accession>A0A8H7R644</accession>
<proteinExistence type="predicted"/>
<dbReference type="Gene3D" id="2.40.50.40">
    <property type="match status" value="2"/>
</dbReference>
<organism evidence="4 5">
    <name type="scientific">Mucor plumbeus</name>
    <dbReference type="NCBI Taxonomy" id="97098"/>
    <lineage>
        <taxon>Eukaryota</taxon>
        <taxon>Fungi</taxon>
        <taxon>Fungi incertae sedis</taxon>
        <taxon>Mucoromycota</taxon>
        <taxon>Mucoromycotina</taxon>
        <taxon>Mucoromycetes</taxon>
        <taxon>Mucorales</taxon>
        <taxon>Mucorineae</taxon>
        <taxon>Mucoraceae</taxon>
        <taxon>Mucor</taxon>
    </lineage>
</organism>
<dbReference type="EMBL" id="JAEPRC010000178">
    <property type="protein sequence ID" value="KAG2205289.1"/>
    <property type="molecule type" value="Genomic_DNA"/>
</dbReference>
<dbReference type="AlphaFoldDB" id="A0A8H7R644"/>
<protein>
    <recommendedName>
        <fullName evidence="3">Chromo domain-containing protein</fullName>
    </recommendedName>
</protein>
<dbReference type="InterPro" id="IPR023780">
    <property type="entry name" value="Chromo_domain"/>
</dbReference>